<dbReference type="Proteomes" id="UP000644507">
    <property type="component" value="Unassembled WGS sequence"/>
</dbReference>
<dbReference type="NCBIfam" id="TIGR02532">
    <property type="entry name" value="IV_pilin_GFxxxE"/>
    <property type="match status" value="1"/>
</dbReference>
<dbReference type="Pfam" id="PF07963">
    <property type="entry name" value="N_methyl"/>
    <property type="match status" value="1"/>
</dbReference>
<accession>A0A918TLY8</accession>
<comment type="caution">
    <text evidence="1">The sequence shown here is derived from an EMBL/GenBank/DDBJ whole genome shotgun (WGS) entry which is preliminary data.</text>
</comment>
<evidence type="ECO:0000313" key="1">
    <source>
        <dbReference type="EMBL" id="GHC53834.1"/>
    </source>
</evidence>
<organism evidence="1 2">
    <name type="scientific">Roseibacillus persicicus</name>
    <dbReference type="NCBI Taxonomy" id="454148"/>
    <lineage>
        <taxon>Bacteria</taxon>
        <taxon>Pseudomonadati</taxon>
        <taxon>Verrucomicrobiota</taxon>
        <taxon>Verrucomicrobiia</taxon>
        <taxon>Verrucomicrobiales</taxon>
        <taxon>Verrucomicrobiaceae</taxon>
        <taxon>Roseibacillus</taxon>
    </lineage>
</organism>
<evidence type="ECO:0000313" key="2">
    <source>
        <dbReference type="Proteomes" id="UP000644507"/>
    </source>
</evidence>
<dbReference type="AlphaFoldDB" id="A0A918TLY8"/>
<reference evidence="1" key="2">
    <citation type="submission" date="2020-09" db="EMBL/GenBank/DDBJ databases">
        <authorList>
            <person name="Sun Q."/>
            <person name="Kim S."/>
        </authorList>
    </citation>
    <scope>NUCLEOTIDE SEQUENCE</scope>
    <source>
        <strain evidence="1">KCTC 12988</strain>
    </source>
</reference>
<protein>
    <recommendedName>
        <fullName evidence="3">Prepilin-type N-terminal cleavage/methylation domain-containing protein</fullName>
    </recommendedName>
</protein>
<reference evidence="1" key="1">
    <citation type="journal article" date="2014" name="Int. J. Syst. Evol. Microbiol.">
        <title>Complete genome sequence of Corynebacterium casei LMG S-19264T (=DSM 44701T), isolated from a smear-ripened cheese.</title>
        <authorList>
            <consortium name="US DOE Joint Genome Institute (JGI-PGF)"/>
            <person name="Walter F."/>
            <person name="Albersmeier A."/>
            <person name="Kalinowski J."/>
            <person name="Ruckert C."/>
        </authorList>
    </citation>
    <scope>NUCLEOTIDE SEQUENCE</scope>
    <source>
        <strain evidence="1">KCTC 12988</strain>
    </source>
</reference>
<dbReference type="InterPro" id="IPR012902">
    <property type="entry name" value="N_methyl_site"/>
</dbReference>
<proteinExistence type="predicted"/>
<gene>
    <name evidence="1" type="ORF">GCM10007100_20140</name>
</gene>
<name>A0A918TLY8_9BACT</name>
<sequence length="238" mass="25286">MNKHSRQGFTLMETLLAIAVVAVLLTTFLAVFGPATSSISRAISVQDADRLASALEKELSTLREDEAGQYDTAFDKAFEWISSSSSLDSAVLLFNYRGDTGQITDGKLEPYTQDNGSPGKDYLVQSAVRRLGSSSTDLENLMEAVEGRAFVVRMRQLVRDSNGGLTASDAGSGLVSTSGSGASSASSFDDAVIAFQADFYLLPANSYNYVSGPLASGGNDFEGTLGEPLFSRAMAVRR</sequence>
<evidence type="ECO:0008006" key="3">
    <source>
        <dbReference type="Google" id="ProtNLM"/>
    </source>
</evidence>
<dbReference type="RefSeq" id="WP_189569822.1">
    <property type="nucleotide sequence ID" value="NZ_BMXI01000008.1"/>
</dbReference>
<keyword evidence="2" id="KW-1185">Reference proteome</keyword>
<dbReference type="EMBL" id="BMXI01000008">
    <property type="protein sequence ID" value="GHC53834.1"/>
    <property type="molecule type" value="Genomic_DNA"/>
</dbReference>